<protein>
    <submittedName>
        <fullName evidence="1">Uncharacterized protein</fullName>
    </submittedName>
</protein>
<name>A0ABD2JGJ6_9BILA</name>
<gene>
    <name evidence="1" type="ORF">niasHT_027083</name>
</gene>
<accession>A0ABD2JGJ6</accession>
<proteinExistence type="predicted"/>
<evidence type="ECO:0000313" key="1">
    <source>
        <dbReference type="EMBL" id="KAL3089702.1"/>
    </source>
</evidence>
<reference evidence="1 2" key="1">
    <citation type="submission" date="2024-10" db="EMBL/GenBank/DDBJ databases">
        <authorList>
            <person name="Kim D."/>
        </authorList>
    </citation>
    <scope>NUCLEOTIDE SEQUENCE [LARGE SCALE GENOMIC DNA]</scope>
    <source>
        <strain evidence="1">BH-2024</strain>
    </source>
</reference>
<keyword evidence="2" id="KW-1185">Reference proteome</keyword>
<organism evidence="1 2">
    <name type="scientific">Heterodera trifolii</name>
    <dbReference type="NCBI Taxonomy" id="157864"/>
    <lineage>
        <taxon>Eukaryota</taxon>
        <taxon>Metazoa</taxon>
        <taxon>Ecdysozoa</taxon>
        <taxon>Nematoda</taxon>
        <taxon>Chromadorea</taxon>
        <taxon>Rhabditida</taxon>
        <taxon>Tylenchina</taxon>
        <taxon>Tylenchomorpha</taxon>
        <taxon>Tylenchoidea</taxon>
        <taxon>Heteroderidae</taxon>
        <taxon>Heteroderinae</taxon>
        <taxon>Heterodera</taxon>
    </lineage>
</organism>
<evidence type="ECO:0000313" key="2">
    <source>
        <dbReference type="Proteomes" id="UP001620626"/>
    </source>
</evidence>
<sequence>MPSNFLENYIDEETIDSSCDFSRPYCPMHFPDSDLTAPISNEALAEFSAWLCENRESRGGLTPLPNLVRFETTNAETETYPDQLIPLQIRNRAGRGYRNANFRGRRARNNRNWRGRFDRPNNLYSVPGGMRQLFNPAPTPPVLYVFRGPAHLLNDPRLFERC</sequence>
<dbReference type="Proteomes" id="UP001620626">
    <property type="component" value="Unassembled WGS sequence"/>
</dbReference>
<comment type="caution">
    <text evidence="1">The sequence shown here is derived from an EMBL/GenBank/DDBJ whole genome shotgun (WGS) entry which is preliminary data.</text>
</comment>
<dbReference type="EMBL" id="JBICBT010000976">
    <property type="protein sequence ID" value="KAL3089702.1"/>
    <property type="molecule type" value="Genomic_DNA"/>
</dbReference>
<dbReference type="AlphaFoldDB" id="A0ABD2JGJ6"/>